<evidence type="ECO:0000256" key="3">
    <source>
        <dbReference type="ARBA" id="ARBA00023163"/>
    </source>
</evidence>
<sequence length="349" mass="38242">MPRTKRGTAPSIRDVAAVANVSVPTMSRYLKDPSRVSEKKRTAIAAAIEKLNYRPNPIARALALDMSESIAVMSADTRLYGRTQTFYGIERKAQEIGYPTTIYVLDSRGGDWMLGSVRSCLDRSPAGVILIDYDRLTDSVVSHIPSTTPLVIIGGPRHEDRAQIHLCEYDSAYAMTKHLLALGHATVHYVAVPSDVDAREDGWRMALSDAHVPAPAPIATTWDAEKAIAIGRQLGEDDSVTAIFAGNDEIAMGVMRGLALAGKRVPDDVIVAGFDDHTLSRVWNPPLTTIRQHFDEAGEHAVTMLKQQIDDVVNNRPRGEAWTMFDKITGELVQRESTGERVSAAAEER</sequence>
<dbReference type="SUPFAM" id="SSF47413">
    <property type="entry name" value="lambda repressor-like DNA-binding domains"/>
    <property type="match status" value="1"/>
</dbReference>
<evidence type="ECO:0000259" key="4">
    <source>
        <dbReference type="PROSITE" id="PS50932"/>
    </source>
</evidence>
<reference evidence="5 6" key="1">
    <citation type="journal article" date="2021" name="Environ. Microbiol.">
        <title>Genetic insights into the dark matter of the mammalian gut microbiota through targeted genome reconstruction.</title>
        <authorList>
            <person name="Lugli G.A."/>
            <person name="Alessandri G."/>
            <person name="Milani C."/>
            <person name="Viappiani A."/>
            <person name="Fontana F."/>
            <person name="Tarracchini C."/>
            <person name="Mancabelli L."/>
            <person name="Argentini C."/>
            <person name="Ruiz L."/>
            <person name="Margolles A."/>
            <person name="van Sinderen D."/>
            <person name="Turroni F."/>
            <person name="Ventura M."/>
        </authorList>
    </citation>
    <scope>NUCLEOTIDE SEQUENCE [LARGE SCALE GENOMIC DNA]</scope>
    <source>
        <strain evidence="5 6">LC6</strain>
    </source>
</reference>
<keyword evidence="1" id="KW-0805">Transcription regulation</keyword>
<dbReference type="SUPFAM" id="SSF53822">
    <property type="entry name" value="Periplasmic binding protein-like I"/>
    <property type="match status" value="1"/>
</dbReference>
<dbReference type="EMBL" id="JAFEJU010000001">
    <property type="protein sequence ID" value="MBT1174070.1"/>
    <property type="molecule type" value="Genomic_DNA"/>
</dbReference>
<gene>
    <name evidence="5" type="ORF">JS530_00800</name>
</gene>
<dbReference type="PROSITE" id="PS00356">
    <property type="entry name" value="HTH_LACI_1"/>
    <property type="match status" value="1"/>
</dbReference>
<dbReference type="Gene3D" id="3.40.50.2300">
    <property type="match status" value="2"/>
</dbReference>
<dbReference type="CDD" id="cd01392">
    <property type="entry name" value="HTH_LacI"/>
    <property type="match status" value="1"/>
</dbReference>
<accession>A0ABS5USY8</accession>
<dbReference type="InterPro" id="IPR046335">
    <property type="entry name" value="LacI/GalR-like_sensor"/>
</dbReference>
<dbReference type="Pfam" id="PF13377">
    <property type="entry name" value="Peripla_BP_3"/>
    <property type="match status" value="1"/>
</dbReference>
<dbReference type="RefSeq" id="WP_214375381.1">
    <property type="nucleotide sequence ID" value="NZ_JAFEJU010000001.1"/>
</dbReference>
<keyword evidence="6" id="KW-1185">Reference proteome</keyword>
<proteinExistence type="predicted"/>
<dbReference type="InterPro" id="IPR000843">
    <property type="entry name" value="HTH_LacI"/>
</dbReference>
<dbReference type="InterPro" id="IPR010982">
    <property type="entry name" value="Lambda_DNA-bd_dom_sf"/>
</dbReference>
<organism evidence="5 6">
    <name type="scientific">Bifidobacterium colobi</name>
    <dbReference type="NCBI Taxonomy" id="2809026"/>
    <lineage>
        <taxon>Bacteria</taxon>
        <taxon>Bacillati</taxon>
        <taxon>Actinomycetota</taxon>
        <taxon>Actinomycetes</taxon>
        <taxon>Bifidobacteriales</taxon>
        <taxon>Bifidobacteriaceae</taxon>
        <taxon>Bifidobacterium</taxon>
    </lineage>
</organism>
<keyword evidence="3" id="KW-0804">Transcription</keyword>
<feature type="domain" description="HTH lacI-type" evidence="4">
    <location>
        <begin position="10"/>
        <end position="64"/>
    </location>
</feature>
<dbReference type="Proteomes" id="UP000711736">
    <property type="component" value="Unassembled WGS sequence"/>
</dbReference>
<comment type="caution">
    <text evidence="5">The sequence shown here is derived from an EMBL/GenBank/DDBJ whole genome shotgun (WGS) entry which is preliminary data.</text>
</comment>
<evidence type="ECO:0000313" key="5">
    <source>
        <dbReference type="EMBL" id="MBT1174070.1"/>
    </source>
</evidence>
<dbReference type="InterPro" id="IPR028082">
    <property type="entry name" value="Peripla_BP_I"/>
</dbReference>
<protein>
    <submittedName>
        <fullName evidence="5">Substrate-binding domain-containing protein</fullName>
    </submittedName>
</protein>
<evidence type="ECO:0000256" key="1">
    <source>
        <dbReference type="ARBA" id="ARBA00023015"/>
    </source>
</evidence>
<evidence type="ECO:0000256" key="2">
    <source>
        <dbReference type="ARBA" id="ARBA00023125"/>
    </source>
</evidence>
<dbReference type="Gene3D" id="1.10.260.40">
    <property type="entry name" value="lambda repressor-like DNA-binding domains"/>
    <property type="match status" value="1"/>
</dbReference>
<dbReference type="CDD" id="cd01574">
    <property type="entry name" value="PBP1_LacI"/>
    <property type="match status" value="1"/>
</dbReference>
<dbReference type="PANTHER" id="PTHR30146:SF109">
    <property type="entry name" value="HTH-TYPE TRANSCRIPTIONAL REGULATOR GALS"/>
    <property type="match status" value="1"/>
</dbReference>
<keyword evidence="2" id="KW-0238">DNA-binding</keyword>
<dbReference type="PROSITE" id="PS50932">
    <property type="entry name" value="HTH_LACI_2"/>
    <property type="match status" value="1"/>
</dbReference>
<dbReference type="Pfam" id="PF00356">
    <property type="entry name" value="LacI"/>
    <property type="match status" value="1"/>
</dbReference>
<dbReference type="PANTHER" id="PTHR30146">
    <property type="entry name" value="LACI-RELATED TRANSCRIPTIONAL REPRESSOR"/>
    <property type="match status" value="1"/>
</dbReference>
<evidence type="ECO:0000313" key="6">
    <source>
        <dbReference type="Proteomes" id="UP000711736"/>
    </source>
</evidence>
<dbReference type="SMART" id="SM00354">
    <property type="entry name" value="HTH_LACI"/>
    <property type="match status" value="1"/>
</dbReference>
<name>A0ABS5USY8_9BIFI</name>